<sequence>MKYPSILDRQYQQYLPLVEEVAKRVKSTLVNFCDNKGYAFTSRIKTIESLAEKIETGRFKKWSDLNDLFACTVIIPRLSQEQEVIDFCQNSFNVTKTLKRGQAKKAPDVFKFDSTRLSAKLKSIDPSLDESLNIFNVFFEIQIIKCF</sequence>
<dbReference type="SUPFAM" id="SSF81301">
    <property type="entry name" value="Nucleotidyltransferase"/>
    <property type="match status" value="1"/>
</dbReference>
<dbReference type="RefSeq" id="WP_207089671.1">
    <property type="nucleotide sequence ID" value="NZ_JAFLQW010000515.1"/>
</dbReference>
<reference evidence="1 2" key="1">
    <citation type="submission" date="2021-03" db="EMBL/GenBank/DDBJ databases">
        <title>Metabolic Capacity of the Antarctic Cyanobacterium Phormidium pseudopriestleyi that Sustains Oxygenic Photosynthesis in the Presence of Hydrogen Sulfide.</title>
        <authorList>
            <person name="Lumian J.E."/>
            <person name="Jungblut A.D."/>
            <person name="Dillon M.L."/>
            <person name="Hawes I."/>
            <person name="Doran P.T."/>
            <person name="Mackey T.J."/>
            <person name="Dick G.J."/>
            <person name="Grettenberger C.L."/>
            <person name="Sumner D.Y."/>
        </authorList>
    </citation>
    <scope>NUCLEOTIDE SEQUENCE [LARGE SCALE GENOMIC DNA]</scope>
    <source>
        <strain evidence="1 2">FRX01</strain>
    </source>
</reference>
<dbReference type="InterPro" id="IPR043519">
    <property type="entry name" value="NT_sf"/>
</dbReference>
<dbReference type="Gene3D" id="3.30.460.10">
    <property type="entry name" value="Beta Polymerase, domain 2"/>
    <property type="match status" value="1"/>
</dbReference>
<proteinExistence type="predicted"/>
<name>A0ABS3FY02_9CYAN</name>
<keyword evidence="2" id="KW-1185">Reference proteome</keyword>
<organism evidence="1 2">
    <name type="scientific">Phormidium pseudopriestleyi FRX01</name>
    <dbReference type="NCBI Taxonomy" id="1759528"/>
    <lineage>
        <taxon>Bacteria</taxon>
        <taxon>Bacillati</taxon>
        <taxon>Cyanobacteriota</taxon>
        <taxon>Cyanophyceae</taxon>
        <taxon>Oscillatoriophycideae</taxon>
        <taxon>Oscillatoriales</taxon>
        <taxon>Oscillatoriaceae</taxon>
        <taxon>Phormidium</taxon>
    </lineage>
</organism>
<accession>A0ABS3FY02</accession>
<protein>
    <submittedName>
        <fullName evidence="1">Uncharacterized protein</fullName>
    </submittedName>
</protein>
<dbReference type="Proteomes" id="UP000664844">
    <property type="component" value="Unassembled WGS sequence"/>
</dbReference>
<dbReference type="EMBL" id="JAFLQW010000515">
    <property type="protein sequence ID" value="MBO0351222.1"/>
    <property type="molecule type" value="Genomic_DNA"/>
</dbReference>
<comment type="caution">
    <text evidence="1">The sequence shown here is derived from an EMBL/GenBank/DDBJ whole genome shotgun (WGS) entry which is preliminary data.</text>
</comment>
<evidence type="ECO:0000313" key="1">
    <source>
        <dbReference type="EMBL" id="MBO0351222.1"/>
    </source>
</evidence>
<gene>
    <name evidence="1" type="ORF">J0895_19515</name>
</gene>
<evidence type="ECO:0000313" key="2">
    <source>
        <dbReference type="Proteomes" id="UP000664844"/>
    </source>
</evidence>